<comment type="caution">
    <text evidence="15">The sequence shown here is derived from an EMBL/GenBank/DDBJ whole genome shotgun (WGS) entry which is preliminary data.</text>
</comment>
<dbReference type="InterPro" id="IPR023996">
    <property type="entry name" value="TonB-dep_OMP_SusC/RagA"/>
</dbReference>
<evidence type="ECO:0000259" key="13">
    <source>
        <dbReference type="Pfam" id="PF00593"/>
    </source>
</evidence>
<evidence type="ECO:0000313" key="15">
    <source>
        <dbReference type="EMBL" id="PWJ40976.1"/>
    </source>
</evidence>
<dbReference type="InterPro" id="IPR008969">
    <property type="entry name" value="CarboxyPept-like_regulatory"/>
</dbReference>
<keyword evidence="9 10" id="KW-0998">Cell outer membrane</keyword>
<evidence type="ECO:0000256" key="4">
    <source>
        <dbReference type="ARBA" id="ARBA00022692"/>
    </source>
</evidence>
<evidence type="ECO:0000256" key="6">
    <source>
        <dbReference type="ARBA" id="ARBA00023077"/>
    </source>
</evidence>
<organism evidence="15 16">
    <name type="scientific">Sediminitomix flava</name>
    <dbReference type="NCBI Taxonomy" id="379075"/>
    <lineage>
        <taxon>Bacteria</taxon>
        <taxon>Pseudomonadati</taxon>
        <taxon>Bacteroidota</taxon>
        <taxon>Cytophagia</taxon>
        <taxon>Cytophagales</taxon>
        <taxon>Flammeovirgaceae</taxon>
        <taxon>Sediminitomix</taxon>
    </lineage>
</organism>
<dbReference type="EMBL" id="QGDO01000004">
    <property type="protein sequence ID" value="PWJ40976.1"/>
    <property type="molecule type" value="Genomic_DNA"/>
</dbReference>
<dbReference type="SUPFAM" id="SSF49464">
    <property type="entry name" value="Carboxypeptidase regulatory domain-like"/>
    <property type="match status" value="1"/>
</dbReference>
<dbReference type="PANTHER" id="PTHR30069">
    <property type="entry name" value="TONB-DEPENDENT OUTER MEMBRANE RECEPTOR"/>
    <property type="match status" value="1"/>
</dbReference>
<keyword evidence="4 10" id="KW-0812">Transmembrane</keyword>
<dbReference type="AlphaFoldDB" id="A0A315Z8A2"/>
<keyword evidence="16" id="KW-1185">Reference proteome</keyword>
<name>A0A315Z8A2_SEDFL</name>
<keyword evidence="2 10" id="KW-0813">Transport</keyword>
<dbReference type="InterPro" id="IPR036942">
    <property type="entry name" value="Beta-barrel_TonB_sf"/>
</dbReference>
<dbReference type="InterPro" id="IPR037066">
    <property type="entry name" value="Plug_dom_sf"/>
</dbReference>
<evidence type="ECO:0000256" key="1">
    <source>
        <dbReference type="ARBA" id="ARBA00004571"/>
    </source>
</evidence>
<comment type="similarity">
    <text evidence="10 11">Belongs to the TonB-dependent receptor family.</text>
</comment>
<dbReference type="RefSeq" id="WP_158281506.1">
    <property type="nucleotide sequence ID" value="NZ_QGDO01000004.1"/>
</dbReference>
<feature type="domain" description="TonB-dependent receptor-like beta-barrel" evidence="13">
    <location>
        <begin position="449"/>
        <end position="1004"/>
    </location>
</feature>
<dbReference type="InterPro" id="IPR023997">
    <property type="entry name" value="TonB-dep_OMP_SusC/RagA_CS"/>
</dbReference>
<gene>
    <name evidence="15" type="ORF">BC781_104242</name>
</gene>
<keyword evidence="5 12" id="KW-0732">Signal</keyword>
<dbReference type="GO" id="GO:0009279">
    <property type="term" value="C:cell outer membrane"/>
    <property type="evidence" value="ECO:0007669"/>
    <property type="project" value="UniProtKB-SubCell"/>
</dbReference>
<dbReference type="Pfam" id="PF13715">
    <property type="entry name" value="CarbopepD_reg_2"/>
    <property type="match status" value="1"/>
</dbReference>
<feature type="signal peptide" evidence="12">
    <location>
        <begin position="1"/>
        <end position="21"/>
    </location>
</feature>
<evidence type="ECO:0000256" key="9">
    <source>
        <dbReference type="ARBA" id="ARBA00023237"/>
    </source>
</evidence>
<dbReference type="InterPro" id="IPR000531">
    <property type="entry name" value="Beta-barrel_TonB"/>
</dbReference>
<keyword evidence="8" id="KW-0675">Receptor</keyword>
<sequence length="1048" mass="113915">MMRRTLFALSMLLGTISIAIGQERQVTGTVTDANGEPLPGVAVLVVGTTTGSITSFEGIYTVDVPEEGAELQFSSVGYATQTVAVGSKSEVNISLVEDAEQLEEVVVTALGISRDKASLGYSVQAVDGAQLAESQPSSAMSALSGNVAGVQVSGGGGMMGGSTRVLVRGASSISGNNEPLYVVDGVPLDNSNFNSANAARGAGGYDYGNMALDINPDDIETMSVLKGPAAAALYGSRAANGVVMITTKKGNNGQKGIGVEWNSTVAFEKVNRMASLQRQYGGGFGDFSEYYTMSDGTKVPVANFAMDQSWGPKYGGQQVVQWHNIDMNGQVTGASPWTAPTNDVEDFFELGVGFKNSVAVVGNNDKGSFRLSYTNQTASGTMPNHEMQKNGFSLNSNYKLTDKLTAQAAVNYMNTQTTARPMTGYDGGNVMQQFTQWGQRQLDMERLSDYKYADGSQRTWNRTSLTNPNPQYTDNPYWVRYENYQDDQRDRFYGNIGLTYQINDWLTASGKVYGDMYNFVVNERTAVGSQAQSGFSQLIENFKEFNYEGMVAFNKDLGSDFNLSGNVGVNQRHMVRDNMYGTTVGGLQLPGVYTLTNSIDPALVENGKYEKKVNSVFGSASLGWRSMLYLDVTARNDWSSTLPEGNNSYFYPSITGSFVFTELPAVQNVSWLDFGKVRAGFAQVGNDTDPYMLRETYVNTDGVGFDYTVPNTLLAEDLRPERTNSWEVGLEAAMFDSRITIDATYYENKTEDLITTVALSGSSGYYYQMMNAGTMENKGVELMLGADVIRTKDFSWNVNVNFSKNINQLTELAPGIDNYRMANAPFAVSVNAFVGQSYGAIMGTNYVYHEETGKPIVGEDGRYLTSGTEVLGSVVPDYNLGIRNTFRYKNLDFSFLIDKQQGGSYHSTTYMWGMYSGMLEETAANGVRENGIVLDAVYADGTPNTTAISAQQWGSDHYSGPQAQNVFDASYVKLRDVNIGYTFPQALFGGHVQKLRLSAYGRNLAMWGLANKHIDPEMAVTSSGNVQGLEGGALPSTATFGFNLSAKF</sequence>
<proteinExistence type="inferred from homology"/>
<evidence type="ECO:0000256" key="8">
    <source>
        <dbReference type="ARBA" id="ARBA00023170"/>
    </source>
</evidence>
<dbReference type="GO" id="GO:0044718">
    <property type="term" value="P:siderophore transmembrane transport"/>
    <property type="evidence" value="ECO:0007669"/>
    <property type="project" value="TreeGrafter"/>
</dbReference>
<dbReference type="InterPro" id="IPR012910">
    <property type="entry name" value="Plug_dom"/>
</dbReference>
<dbReference type="InterPro" id="IPR039426">
    <property type="entry name" value="TonB-dep_rcpt-like"/>
</dbReference>
<dbReference type="PANTHER" id="PTHR30069:SF29">
    <property type="entry name" value="HEMOGLOBIN AND HEMOGLOBIN-HAPTOGLOBIN-BINDING PROTEIN 1-RELATED"/>
    <property type="match status" value="1"/>
</dbReference>
<evidence type="ECO:0000256" key="3">
    <source>
        <dbReference type="ARBA" id="ARBA00022452"/>
    </source>
</evidence>
<dbReference type="Pfam" id="PF07715">
    <property type="entry name" value="Plug"/>
    <property type="match status" value="1"/>
</dbReference>
<dbReference type="Pfam" id="PF00593">
    <property type="entry name" value="TonB_dep_Rec_b-barrel"/>
    <property type="match status" value="1"/>
</dbReference>
<dbReference type="Gene3D" id="2.40.170.20">
    <property type="entry name" value="TonB-dependent receptor, beta-barrel domain"/>
    <property type="match status" value="1"/>
</dbReference>
<evidence type="ECO:0000256" key="12">
    <source>
        <dbReference type="SAM" id="SignalP"/>
    </source>
</evidence>
<keyword evidence="6 11" id="KW-0798">TonB box</keyword>
<accession>A0A315Z8A2</accession>
<dbReference type="NCBIfam" id="TIGR04056">
    <property type="entry name" value="OMP_RagA_SusC"/>
    <property type="match status" value="1"/>
</dbReference>
<dbReference type="PROSITE" id="PS52016">
    <property type="entry name" value="TONB_DEPENDENT_REC_3"/>
    <property type="match status" value="1"/>
</dbReference>
<dbReference type="Gene3D" id="2.170.130.10">
    <property type="entry name" value="TonB-dependent receptor, plug domain"/>
    <property type="match status" value="1"/>
</dbReference>
<keyword evidence="3 10" id="KW-1134">Transmembrane beta strand</keyword>
<dbReference type="OrthoDB" id="9768177at2"/>
<dbReference type="SUPFAM" id="SSF56935">
    <property type="entry name" value="Porins"/>
    <property type="match status" value="1"/>
</dbReference>
<evidence type="ECO:0000259" key="14">
    <source>
        <dbReference type="Pfam" id="PF07715"/>
    </source>
</evidence>
<evidence type="ECO:0000256" key="2">
    <source>
        <dbReference type="ARBA" id="ARBA00022448"/>
    </source>
</evidence>
<evidence type="ECO:0000256" key="11">
    <source>
        <dbReference type="RuleBase" id="RU003357"/>
    </source>
</evidence>
<evidence type="ECO:0000256" key="7">
    <source>
        <dbReference type="ARBA" id="ARBA00023136"/>
    </source>
</evidence>
<comment type="subcellular location">
    <subcellularLocation>
        <location evidence="1 10">Cell outer membrane</location>
        <topology evidence="1 10">Multi-pass membrane protein</topology>
    </subcellularLocation>
</comment>
<evidence type="ECO:0000256" key="10">
    <source>
        <dbReference type="PROSITE-ProRule" id="PRU01360"/>
    </source>
</evidence>
<dbReference type="GO" id="GO:0015344">
    <property type="term" value="F:siderophore uptake transmembrane transporter activity"/>
    <property type="evidence" value="ECO:0007669"/>
    <property type="project" value="TreeGrafter"/>
</dbReference>
<protein>
    <submittedName>
        <fullName evidence="15">TonB-linked SusC/RagA family outer membrane protein</fullName>
    </submittedName>
</protein>
<reference evidence="15 16" key="1">
    <citation type="submission" date="2018-03" db="EMBL/GenBank/DDBJ databases">
        <title>Genomic Encyclopedia of Archaeal and Bacterial Type Strains, Phase II (KMG-II): from individual species to whole genera.</title>
        <authorList>
            <person name="Goeker M."/>
        </authorList>
    </citation>
    <scope>NUCLEOTIDE SEQUENCE [LARGE SCALE GENOMIC DNA]</scope>
    <source>
        <strain evidence="15 16">DSM 28229</strain>
    </source>
</reference>
<evidence type="ECO:0000313" key="16">
    <source>
        <dbReference type="Proteomes" id="UP000245535"/>
    </source>
</evidence>
<dbReference type="NCBIfam" id="TIGR04057">
    <property type="entry name" value="SusC_RagA_signa"/>
    <property type="match status" value="1"/>
</dbReference>
<keyword evidence="7 10" id="KW-0472">Membrane</keyword>
<evidence type="ECO:0000256" key="5">
    <source>
        <dbReference type="ARBA" id="ARBA00022729"/>
    </source>
</evidence>
<dbReference type="Gene3D" id="2.60.40.1120">
    <property type="entry name" value="Carboxypeptidase-like, regulatory domain"/>
    <property type="match status" value="1"/>
</dbReference>
<dbReference type="Proteomes" id="UP000245535">
    <property type="component" value="Unassembled WGS sequence"/>
</dbReference>
<feature type="domain" description="TonB-dependent receptor plug" evidence="14">
    <location>
        <begin position="116"/>
        <end position="242"/>
    </location>
</feature>
<feature type="chain" id="PRO_5016277911" evidence="12">
    <location>
        <begin position="22"/>
        <end position="1048"/>
    </location>
</feature>